<gene>
    <name evidence="1" type="ORF">E5357_13385</name>
</gene>
<name>A0AC61QWP8_9FIRM</name>
<reference evidence="1" key="1">
    <citation type="submission" date="2019-04" db="EMBL/GenBank/DDBJ databases">
        <title>Microbes associate with the intestines of laboratory mice.</title>
        <authorList>
            <person name="Navarre W."/>
            <person name="Wong E."/>
            <person name="Huang K."/>
            <person name="Tropini C."/>
            <person name="Ng K."/>
            <person name="Yu B."/>
        </authorList>
    </citation>
    <scope>NUCLEOTIDE SEQUENCE</scope>
    <source>
        <strain evidence="1">NM72_1-8</strain>
    </source>
</reference>
<evidence type="ECO:0000313" key="2">
    <source>
        <dbReference type="Proteomes" id="UP000307720"/>
    </source>
</evidence>
<organism evidence="1 2">
    <name type="scientific">Hominisplanchenecus murintestinalis</name>
    <dbReference type="NCBI Taxonomy" id="2941517"/>
    <lineage>
        <taxon>Bacteria</taxon>
        <taxon>Bacillati</taxon>
        <taxon>Bacillota</taxon>
        <taxon>Clostridia</taxon>
        <taxon>Lachnospirales</taxon>
        <taxon>Lachnospiraceae</taxon>
        <taxon>Hominisplanchenecus</taxon>
    </lineage>
</organism>
<dbReference type="EC" id="3.2.2.15" evidence="1"/>
<keyword evidence="1" id="KW-0378">Hydrolase</keyword>
<protein>
    <submittedName>
        <fullName evidence="1">DNA-deoxyinosine glycosylase</fullName>
        <ecNumber evidence="1">3.2.2.15</ecNumber>
    </submittedName>
</protein>
<evidence type="ECO:0000313" key="1">
    <source>
        <dbReference type="EMBL" id="TGX97269.1"/>
    </source>
</evidence>
<dbReference type="Proteomes" id="UP000307720">
    <property type="component" value="Unassembled WGS sequence"/>
</dbReference>
<dbReference type="EMBL" id="SRZB01000035">
    <property type="protein sequence ID" value="TGX97269.1"/>
    <property type="molecule type" value="Genomic_DNA"/>
</dbReference>
<accession>A0AC61QWP8</accession>
<sequence length="163" mass="18401">MNNYQTLSHSFEPVFDGNSEVLILGTFPSVKSRENHFYYGHPQNRFWKVLAAVTGCAVPRTVEEKKEFLLGQHIAVWDVIAQCDIIGSSDSSIKNVVPADLSVILERAPVRNIYGNGAKACELYRKYSYPQTEREIIKLPSTSPANAAWQMERLVEAWGIVRN</sequence>
<proteinExistence type="predicted"/>
<keyword evidence="2" id="KW-1185">Reference proteome</keyword>
<keyword evidence="1" id="KW-0326">Glycosidase</keyword>
<comment type="caution">
    <text evidence="1">The sequence shown here is derived from an EMBL/GenBank/DDBJ whole genome shotgun (WGS) entry which is preliminary data.</text>
</comment>